<dbReference type="EMBL" id="JAMKPW020000040">
    <property type="protein sequence ID" value="KAK8198726.1"/>
    <property type="molecule type" value="Genomic_DNA"/>
</dbReference>
<gene>
    <name evidence="1" type="ORF">M8818_006593</name>
</gene>
<comment type="caution">
    <text evidence="1">The sequence shown here is derived from an EMBL/GenBank/DDBJ whole genome shotgun (WGS) entry which is preliminary data.</text>
</comment>
<name>A0ACC3S9C3_9PEZI</name>
<dbReference type="Proteomes" id="UP001320706">
    <property type="component" value="Unassembled WGS sequence"/>
</dbReference>
<evidence type="ECO:0000313" key="2">
    <source>
        <dbReference type="Proteomes" id="UP001320706"/>
    </source>
</evidence>
<reference evidence="1" key="1">
    <citation type="submission" date="2024-02" db="EMBL/GenBank/DDBJ databases">
        <title>Metagenome Assembled Genome of Zalaria obscura JY119.</title>
        <authorList>
            <person name="Vighnesh L."/>
            <person name="Jagadeeshwari U."/>
            <person name="Venkata Ramana C."/>
            <person name="Sasikala C."/>
        </authorList>
    </citation>
    <scope>NUCLEOTIDE SEQUENCE</scope>
    <source>
        <strain evidence="1">JY119</strain>
    </source>
</reference>
<sequence>MPHCLPQHDEFFACLELFQRRVVGISFPEYPHQLSRKEMDLFLQDPARTAHSRPDILALIFAALALGLQAGKYDMGGEVWAAGDLEAEKGDLYSKRWFRSCELVADLAVTAAMQSLRMSAFTSQPTLISIQALVMLGPYMTNNGRFLDAWSVFGLTFRLGQAIGLHRNPSHLDTAPSLRECTTRRTLWWWMLHMDQQYSMTLGRPLGISGIGDSPSPEPLTTDPTTLRLGHFVDQFTILGRQILSSSQLINGRIDSFTEKLTTLWDTMPAVLQFSRTWNEEDNGIPEWPLAAIATSESQDTP</sequence>
<accession>A0ACC3S9C3</accession>
<evidence type="ECO:0000313" key="1">
    <source>
        <dbReference type="EMBL" id="KAK8198726.1"/>
    </source>
</evidence>
<proteinExistence type="predicted"/>
<organism evidence="1 2">
    <name type="scientific">Zalaria obscura</name>
    <dbReference type="NCBI Taxonomy" id="2024903"/>
    <lineage>
        <taxon>Eukaryota</taxon>
        <taxon>Fungi</taxon>
        <taxon>Dikarya</taxon>
        <taxon>Ascomycota</taxon>
        <taxon>Pezizomycotina</taxon>
        <taxon>Dothideomycetes</taxon>
        <taxon>Dothideomycetidae</taxon>
        <taxon>Dothideales</taxon>
        <taxon>Zalariaceae</taxon>
        <taxon>Zalaria</taxon>
    </lineage>
</organism>
<protein>
    <submittedName>
        <fullName evidence="1">Uncharacterized protein</fullName>
    </submittedName>
</protein>
<keyword evidence="2" id="KW-1185">Reference proteome</keyword>